<keyword evidence="2" id="KW-0456">Lyase</keyword>
<evidence type="ECO:0000313" key="5">
    <source>
        <dbReference type="Proteomes" id="UP000233517"/>
    </source>
</evidence>
<dbReference type="InterPro" id="IPR036409">
    <property type="entry name" value="Aldolase_II/adducin_N_sf"/>
</dbReference>
<dbReference type="AlphaFoldDB" id="A0A2N2E9B2"/>
<dbReference type="EMBL" id="PHAI01000002">
    <property type="protein sequence ID" value="PKM91320.1"/>
    <property type="molecule type" value="Genomic_DNA"/>
</dbReference>
<accession>A0A2N2E9B2</accession>
<dbReference type="Proteomes" id="UP000233517">
    <property type="component" value="Unassembled WGS sequence"/>
</dbReference>
<dbReference type="PANTHER" id="PTHR22789">
    <property type="entry name" value="FUCULOSE PHOSPHATE ALDOLASE"/>
    <property type="match status" value="1"/>
</dbReference>
<dbReference type="InterPro" id="IPR050197">
    <property type="entry name" value="Aldolase_class_II_sugar_metab"/>
</dbReference>
<gene>
    <name evidence="4" type="ORF">CVU82_01835</name>
</gene>
<dbReference type="GO" id="GO:0016832">
    <property type="term" value="F:aldehyde-lyase activity"/>
    <property type="evidence" value="ECO:0007669"/>
    <property type="project" value="TreeGrafter"/>
</dbReference>
<dbReference type="Gene3D" id="3.40.225.10">
    <property type="entry name" value="Class II aldolase/adducin N-terminal domain"/>
    <property type="match status" value="1"/>
</dbReference>
<evidence type="ECO:0000313" key="4">
    <source>
        <dbReference type="EMBL" id="PKM91320.1"/>
    </source>
</evidence>
<dbReference type="SMART" id="SM01007">
    <property type="entry name" value="Aldolase_II"/>
    <property type="match status" value="1"/>
</dbReference>
<proteinExistence type="predicted"/>
<dbReference type="InterPro" id="IPR001303">
    <property type="entry name" value="Aldolase_II/adducin_N"/>
</dbReference>
<name>A0A2N2E9B2_9BACT</name>
<sequence length="204" mass="22814">MGEKYTGTKFKTVFKGKFIPNAKESEIIKTLIKIGKELGRMGFKDNNGGNFSVRTKNGIIIKTTGSFPHQLKKSDFALVAGFKKDEVYVYGEKEPSSEARLHWGIYQARPEINCALHTHDFTAIHCLTKVNGCIYIREISYGTMESARAVKNAAKKGDYLIMKNHGVIALGKNMISALKLIKKYHEKFETIATTPSSDCRTKKG</sequence>
<dbReference type="PANTHER" id="PTHR22789:SF0">
    <property type="entry name" value="3-OXO-TETRONATE 4-PHOSPHATE DECARBOXYLASE-RELATED"/>
    <property type="match status" value="1"/>
</dbReference>
<dbReference type="SUPFAM" id="SSF53639">
    <property type="entry name" value="AraD/HMP-PK domain-like"/>
    <property type="match status" value="1"/>
</dbReference>
<keyword evidence="1" id="KW-0479">Metal-binding</keyword>
<dbReference type="Pfam" id="PF00596">
    <property type="entry name" value="Aldolase_II"/>
    <property type="match status" value="1"/>
</dbReference>
<dbReference type="GO" id="GO:0005829">
    <property type="term" value="C:cytosol"/>
    <property type="evidence" value="ECO:0007669"/>
    <property type="project" value="TreeGrafter"/>
</dbReference>
<evidence type="ECO:0000256" key="2">
    <source>
        <dbReference type="ARBA" id="ARBA00023239"/>
    </source>
</evidence>
<feature type="domain" description="Class II aldolase/adducin N-terminal" evidence="3">
    <location>
        <begin position="29"/>
        <end position="192"/>
    </location>
</feature>
<evidence type="ECO:0000259" key="3">
    <source>
        <dbReference type="SMART" id="SM01007"/>
    </source>
</evidence>
<comment type="caution">
    <text evidence="4">The sequence shown here is derived from an EMBL/GenBank/DDBJ whole genome shotgun (WGS) entry which is preliminary data.</text>
</comment>
<dbReference type="GO" id="GO:0019323">
    <property type="term" value="P:pentose catabolic process"/>
    <property type="evidence" value="ECO:0007669"/>
    <property type="project" value="TreeGrafter"/>
</dbReference>
<reference evidence="4 5" key="1">
    <citation type="journal article" date="2017" name="ISME J.">
        <title>Potential for microbial H2 and metal transformations associated with novel bacteria and archaea in deep terrestrial subsurface sediments.</title>
        <authorList>
            <person name="Hernsdorf A.W."/>
            <person name="Amano Y."/>
            <person name="Miyakawa K."/>
            <person name="Ise K."/>
            <person name="Suzuki Y."/>
            <person name="Anantharaman K."/>
            <person name="Probst A."/>
            <person name="Burstein D."/>
            <person name="Thomas B.C."/>
            <person name="Banfield J.F."/>
        </authorList>
    </citation>
    <scope>NUCLEOTIDE SEQUENCE [LARGE SCALE GENOMIC DNA]</scope>
    <source>
        <strain evidence="4">HGW-Falkowbacteria-1</strain>
    </source>
</reference>
<protein>
    <recommendedName>
        <fullName evidence="3">Class II aldolase/adducin N-terminal domain-containing protein</fullName>
    </recommendedName>
</protein>
<dbReference type="GO" id="GO:0046872">
    <property type="term" value="F:metal ion binding"/>
    <property type="evidence" value="ECO:0007669"/>
    <property type="project" value="UniProtKB-KW"/>
</dbReference>
<evidence type="ECO:0000256" key="1">
    <source>
        <dbReference type="ARBA" id="ARBA00022723"/>
    </source>
</evidence>
<organism evidence="4 5">
    <name type="scientific">Candidatus Falkowbacteria bacterium HGW-Falkowbacteria-1</name>
    <dbReference type="NCBI Taxonomy" id="2013768"/>
    <lineage>
        <taxon>Bacteria</taxon>
        <taxon>Candidatus Falkowiibacteriota</taxon>
    </lineage>
</organism>